<dbReference type="EMBL" id="MEXH01000027">
    <property type="protein sequence ID" value="OGC91884.1"/>
    <property type="molecule type" value="Genomic_DNA"/>
</dbReference>
<dbReference type="Proteomes" id="UP000178176">
    <property type="component" value="Unassembled WGS sequence"/>
</dbReference>
<comment type="caution">
    <text evidence="2">The sequence shown here is derived from an EMBL/GenBank/DDBJ whole genome shotgun (WGS) entry which is preliminary data.</text>
</comment>
<keyword evidence="1" id="KW-1133">Transmembrane helix</keyword>
<feature type="transmembrane region" description="Helical" evidence="1">
    <location>
        <begin position="21"/>
        <end position="40"/>
    </location>
</feature>
<protein>
    <submittedName>
        <fullName evidence="2">Uncharacterized protein</fullName>
    </submittedName>
</protein>
<name>A0A1F4YDC0_9BACT</name>
<reference evidence="2 3" key="1">
    <citation type="journal article" date="2016" name="Nat. Commun.">
        <title>Thousands of microbial genomes shed light on interconnected biogeochemical processes in an aquifer system.</title>
        <authorList>
            <person name="Anantharaman K."/>
            <person name="Brown C.T."/>
            <person name="Hug L.A."/>
            <person name="Sharon I."/>
            <person name="Castelle C.J."/>
            <person name="Probst A.J."/>
            <person name="Thomas B.C."/>
            <person name="Singh A."/>
            <person name="Wilkins M.J."/>
            <person name="Karaoz U."/>
            <person name="Brodie E.L."/>
            <person name="Williams K.H."/>
            <person name="Hubbard S.S."/>
            <person name="Banfield J.F."/>
        </authorList>
    </citation>
    <scope>NUCLEOTIDE SEQUENCE [LARGE SCALE GENOMIC DNA]</scope>
</reference>
<keyword evidence="1" id="KW-0472">Membrane</keyword>
<sequence>MRVMYYLLVGRNNSPDFELRLRYDLACAGLFAVSIVSAALTNFIDSTTNPELFWTGLTVAGGAFLLGLAAASRGNINGPAV</sequence>
<organism evidence="2 3">
    <name type="scientific">Candidatus Amesbacteria bacterium RIFCSPHIGHO2_01_FULL_48_32b</name>
    <dbReference type="NCBI Taxonomy" id="1797253"/>
    <lineage>
        <taxon>Bacteria</taxon>
        <taxon>Candidatus Amesiibacteriota</taxon>
    </lineage>
</organism>
<evidence type="ECO:0000313" key="3">
    <source>
        <dbReference type="Proteomes" id="UP000178176"/>
    </source>
</evidence>
<evidence type="ECO:0000256" key="1">
    <source>
        <dbReference type="SAM" id="Phobius"/>
    </source>
</evidence>
<proteinExistence type="predicted"/>
<dbReference type="AlphaFoldDB" id="A0A1F4YDC0"/>
<accession>A0A1F4YDC0</accession>
<gene>
    <name evidence="2" type="ORF">A2876_03990</name>
</gene>
<evidence type="ECO:0000313" key="2">
    <source>
        <dbReference type="EMBL" id="OGC91884.1"/>
    </source>
</evidence>
<keyword evidence="1" id="KW-0812">Transmembrane</keyword>
<feature type="transmembrane region" description="Helical" evidence="1">
    <location>
        <begin position="52"/>
        <end position="71"/>
    </location>
</feature>